<feature type="domain" description="F5/8 type C" evidence="2">
    <location>
        <begin position="31"/>
        <end position="88"/>
    </location>
</feature>
<evidence type="ECO:0000313" key="3">
    <source>
        <dbReference type="EMBL" id="TNM88198.1"/>
    </source>
</evidence>
<dbReference type="SUPFAM" id="SSF49785">
    <property type="entry name" value="Galactose-binding domain-like"/>
    <property type="match status" value="1"/>
</dbReference>
<dbReference type="EMBL" id="SWLE01000019">
    <property type="protein sequence ID" value="TNM88198.1"/>
    <property type="molecule type" value="Genomic_DNA"/>
</dbReference>
<feature type="signal peptide" evidence="1">
    <location>
        <begin position="1"/>
        <end position="27"/>
    </location>
</feature>
<sequence length="103" mass="10710">MPSGGEGVAGITALVASLLLGSCGTGGKEMCDSPLVTSLLPSSFRSSSQLSSSHGPVFAKVNRREGAGGWSPLVSDRYQWLEVDLGEADPDHCHSHTGTLRQL</sequence>
<accession>A0A4Z2B9D8</accession>
<comment type="caution">
    <text evidence="3">The sequence shown here is derived from an EMBL/GenBank/DDBJ whole genome shotgun (WGS) entry which is preliminary data.</text>
</comment>
<dbReference type="Proteomes" id="UP000516260">
    <property type="component" value="Chromosome 6"/>
</dbReference>
<dbReference type="Gene3D" id="2.60.120.260">
    <property type="entry name" value="Galactose-binding domain-like"/>
    <property type="match status" value="1"/>
</dbReference>
<organism evidence="3 4">
    <name type="scientific">Takifugu bimaculatus</name>
    <dbReference type="NCBI Taxonomy" id="433685"/>
    <lineage>
        <taxon>Eukaryota</taxon>
        <taxon>Metazoa</taxon>
        <taxon>Chordata</taxon>
        <taxon>Craniata</taxon>
        <taxon>Vertebrata</taxon>
        <taxon>Euteleostomi</taxon>
        <taxon>Actinopterygii</taxon>
        <taxon>Neopterygii</taxon>
        <taxon>Teleostei</taxon>
        <taxon>Neoteleostei</taxon>
        <taxon>Acanthomorphata</taxon>
        <taxon>Eupercaria</taxon>
        <taxon>Tetraodontiformes</taxon>
        <taxon>Tetradontoidea</taxon>
        <taxon>Tetraodontidae</taxon>
        <taxon>Takifugu</taxon>
    </lineage>
</organism>
<name>A0A4Z2B9D8_9TELE</name>
<evidence type="ECO:0000313" key="4">
    <source>
        <dbReference type="Proteomes" id="UP000516260"/>
    </source>
</evidence>
<dbReference type="InterPro" id="IPR008979">
    <property type="entry name" value="Galactose-bd-like_sf"/>
</dbReference>
<evidence type="ECO:0000259" key="2">
    <source>
        <dbReference type="PROSITE" id="PS50022"/>
    </source>
</evidence>
<dbReference type="InterPro" id="IPR000421">
    <property type="entry name" value="FA58C"/>
</dbReference>
<dbReference type="AlphaFoldDB" id="A0A4Z2B9D8"/>
<proteinExistence type="predicted"/>
<feature type="chain" id="PRO_5021348104" description="F5/8 type C domain-containing protein" evidence="1">
    <location>
        <begin position="28"/>
        <end position="103"/>
    </location>
</feature>
<gene>
    <name evidence="3" type="ORF">fugu_006419</name>
</gene>
<protein>
    <recommendedName>
        <fullName evidence="2">F5/8 type C domain-containing protein</fullName>
    </recommendedName>
</protein>
<keyword evidence="1" id="KW-0732">Signal</keyword>
<keyword evidence="4" id="KW-1185">Reference proteome</keyword>
<evidence type="ECO:0000256" key="1">
    <source>
        <dbReference type="SAM" id="SignalP"/>
    </source>
</evidence>
<reference evidence="3 4" key="1">
    <citation type="submission" date="2019-04" db="EMBL/GenBank/DDBJ databases">
        <title>The sequence and de novo assembly of Takifugu bimaculatus genome using PacBio and Hi-C technologies.</title>
        <authorList>
            <person name="Xu P."/>
            <person name="Liu B."/>
            <person name="Zhou Z."/>
        </authorList>
    </citation>
    <scope>NUCLEOTIDE SEQUENCE [LARGE SCALE GENOMIC DNA]</scope>
    <source>
        <strain evidence="3">TB-2018</strain>
        <tissue evidence="3">Muscle</tissue>
    </source>
</reference>
<dbReference type="PROSITE" id="PS50022">
    <property type="entry name" value="FA58C_3"/>
    <property type="match status" value="1"/>
</dbReference>